<organism evidence="1 2">
    <name type="scientific">Capsicum annuum</name>
    <name type="common">Capsicum pepper</name>
    <dbReference type="NCBI Taxonomy" id="4072"/>
    <lineage>
        <taxon>Eukaryota</taxon>
        <taxon>Viridiplantae</taxon>
        <taxon>Streptophyta</taxon>
        <taxon>Embryophyta</taxon>
        <taxon>Tracheophyta</taxon>
        <taxon>Spermatophyta</taxon>
        <taxon>Magnoliopsida</taxon>
        <taxon>eudicotyledons</taxon>
        <taxon>Gunneridae</taxon>
        <taxon>Pentapetalae</taxon>
        <taxon>asterids</taxon>
        <taxon>lamiids</taxon>
        <taxon>Solanales</taxon>
        <taxon>Solanaceae</taxon>
        <taxon>Solanoideae</taxon>
        <taxon>Capsiceae</taxon>
        <taxon>Capsicum</taxon>
    </lineage>
</organism>
<comment type="caution">
    <text evidence="1">The sequence shown here is derived from an EMBL/GenBank/DDBJ whole genome shotgun (WGS) entry which is preliminary data.</text>
</comment>
<evidence type="ECO:0000313" key="1">
    <source>
        <dbReference type="EMBL" id="PHT66764.1"/>
    </source>
</evidence>
<name>A0A2G2YAL6_CAPAN</name>
<evidence type="ECO:0000313" key="2">
    <source>
        <dbReference type="Proteomes" id="UP000222542"/>
    </source>
</evidence>
<dbReference type="EMBL" id="AYRZ02000012">
    <property type="protein sequence ID" value="PHT66764.1"/>
    <property type="molecule type" value="Genomic_DNA"/>
</dbReference>
<protein>
    <submittedName>
        <fullName evidence="1">Uncharacterized protein</fullName>
    </submittedName>
</protein>
<dbReference type="AlphaFoldDB" id="A0A2G2YAL6"/>
<accession>A0A2G2YAL6</accession>
<sequence length="203" mass="23643">MTSCRNFIWTGQVHNNKPPLIAWHLVCRSKKEGGRWVIDCITWNDASAAKYVWNVASKSDNMRVKWVNHIYLKGQDRRQYKAPVNTCCYWKNLCGLKEKFAVGYVQNGWLRADGKYTIRSGYMWRRGEISMVNQGLQGWWSRIARFGMGALDDMNHLKNKRIRSVADLLQDQFGLALVRLENVVRGTICGAIWHKLIPKPQIW</sequence>
<keyword evidence="2" id="KW-1185">Reference proteome</keyword>
<dbReference type="Gene3D" id="3.90.1100.10">
    <property type="match status" value="1"/>
</dbReference>
<dbReference type="Proteomes" id="UP000222542">
    <property type="component" value="Unassembled WGS sequence"/>
</dbReference>
<reference evidence="1 2" key="1">
    <citation type="journal article" date="2014" name="Nat. Genet.">
        <title>Genome sequence of the hot pepper provides insights into the evolution of pungency in Capsicum species.</title>
        <authorList>
            <person name="Kim S."/>
            <person name="Park M."/>
            <person name="Yeom S.I."/>
            <person name="Kim Y.M."/>
            <person name="Lee J.M."/>
            <person name="Lee H.A."/>
            <person name="Seo E."/>
            <person name="Choi J."/>
            <person name="Cheong K."/>
            <person name="Kim K.T."/>
            <person name="Jung K."/>
            <person name="Lee G.W."/>
            <person name="Oh S.K."/>
            <person name="Bae C."/>
            <person name="Kim S.B."/>
            <person name="Lee H.Y."/>
            <person name="Kim S.Y."/>
            <person name="Kim M.S."/>
            <person name="Kang B.C."/>
            <person name="Jo Y.D."/>
            <person name="Yang H.B."/>
            <person name="Jeong H.J."/>
            <person name="Kang W.H."/>
            <person name="Kwon J.K."/>
            <person name="Shin C."/>
            <person name="Lim J.Y."/>
            <person name="Park J.H."/>
            <person name="Huh J.H."/>
            <person name="Kim J.S."/>
            <person name="Kim B.D."/>
            <person name="Cohen O."/>
            <person name="Paran I."/>
            <person name="Suh M.C."/>
            <person name="Lee S.B."/>
            <person name="Kim Y.K."/>
            <person name="Shin Y."/>
            <person name="Noh S.J."/>
            <person name="Park J."/>
            <person name="Seo Y.S."/>
            <person name="Kwon S.Y."/>
            <person name="Kim H.A."/>
            <person name="Park J.M."/>
            <person name="Kim H.J."/>
            <person name="Choi S.B."/>
            <person name="Bosland P.W."/>
            <person name="Reeves G."/>
            <person name="Jo S.H."/>
            <person name="Lee B.W."/>
            <person name="Cho H.T."/>
            <person name="Choi H.S."/>
            <person name="Lee M.S."/>
            <person name="Yu Y."/>
            <person name="Do Choi Y."/>
            <person name="Park B.S."/>
            <person name="van Deynze A."/>
            <person name="Ashrafi H."/>
            <person name="Hill T."/>
            <person name="Kim W.T."/>
            <person name="Pai H.S."/>
            <person name="Ahn H.K."/>
            <person name="Yeam I."/>
            <person name="Giovannoni J.J."/>
            <person name="Rose J.K."/>
            <person name="Sorensen I."/>
            <person name="Lee S.J."/>
            <person name="Kim R.W."/>
            <person name="Choi I.Y."/>
            <person name="Choi B.S."/>
            <person name="Lim J.S."/>
            <person name="Lee Y.H."/>
            <person name="Choi D."/>
        </authorList>
    </citation>
    <scope>NUCLEOTIDE SEQUENCE [LARGE SCALE GENOMIC DNA]</scope>
    <source>
        <strain evidence="2">cv. CM334</strain>
    </source>
</reference>
<reference evidence="1 2" key="2">
    <citation type="journal article" date="2017" name="Genome Biol.">
        <title>New reference genome sequences of hot pepper reveal the massive evolution of plant disease-resistance genes by retroduplication.</title>
        <authorList>
            <person name="Kim S."/>
            <person name="Park J."/>
            <person name="Yeom S.I."/>
            <person name="Kim Y.M."/>
            <person name="Seo E."/>
            <person name="Kim K.T."/>
            <person name="Kim M.S."/>
            <person name="Lee J.M."/>
            <person name="Cheong K."/>
            <person name="Shin H.S."/>
            <person name="Kim S.B."/>
            <person name="Han K."/>
            <person name="Lee J."/>
            <person name="Park M."/>
            <person name="Lee H.A."/>
            <person name="Lee H.Y."/>
            <person name="Lee Y."/>
            <person name="Oh S."/>
            <person name="Lee J.H."/>
            <person name="Choi E."/>
            <person name="Choi E."/>
            <person name="Lee S.E."/>
            <person name="Jeon J."/>
            <person name="Kim H."/>
            <person name="Choi G."/>
            <person name="Song H."/>
            <person name="Lee J."/>
            <person name="Lee S.C."/>
            <person name="Kwon J.K."/>
            <person name="Lee H.Y."/>
            <person name="Koo N."/>
            <person name="Hong Y."/>
            <person name="Kim R.W."/>
            <person name="Kang W.H."/>
            <person name="Huh J.H."/>
            <person name="Kang B.C."/>
            <person name="Yang T.J."/>
            <person name="Lee Y.H."/>
            <person name="Bennetzen J.L."/>
            <person name="Choi D."/>
        </authorList>
    </citation>
    <scope>NUCLEOTIDE SEQUENCE [LARGE SCALE GENOMIC DNA]</scope>
    <source>
        <strain evidence="2">cv. CM334</strain>
    </source>
</reference>
<dbReference type="STRING" id="4072.A0A2G2YAL6"/>
<gene>
    <name evidence="1" type="ORF">T459_31189</name>
</gene>
<dbReference type="Gramene" id="PHT66764">
    <property type="protein sequence ID" value="PHT66764"/>
    <property type="gene ID" value="T459_31189"/>
</dbReference>
<proteinExistence type="predicted"/>
<dbReference type="SUPFAM" id="SSF64484">
    <property type="entry name" value="beta and beta-prime subunits of DNA dependent RNA-polymerase"/>
    <property type="match status" value="1"/>
</dbReference>